<evidence type="ECO:0008006" key="4">
    <source>
        <dbReference type="Google" id="ProtNLM"/>
    </source>
</evidence>
<keyword evidence="3" id="KW-1185">Reference proteome</keyword>
<dbReference type="EMBL" id="JAPWIE010000003">
    <property type="protein sequence ID" value="MCZ4550903.1"/>
    <property type="molecule type" value="Genomic_DNA"/>
</dbReference>
<accession>A0ABT4MV65</accession>
<evidence type="ECO:0000256" key="1">
    <source>
        <dbReference type="SAM" id="MobiDB-lite"/>
    </source>
</evidence>
<feature type="region of interest" description="Disordered" evidence="1">
    <location>
        <begin position="19"/>
        <end position="51"/>
    </location>
</feature>
<protein>
    <recommendedName>
        <fullName evidence="4">LppU protein</fullName>
    </recommendedName>
</protein>
<proteinExistence type="predicted"/>
<gene>
    <name evidence="2" type="ORF">O4213_12990</name>
</gene>
<comment type="caution">
    <text evidence="2">The sequence shown here is derived from an EMBL/GenBank/DDBJ whole genome shotgun (WGS) entry which is preliminary data.</text>
</comment>
<evidence type="ECO:0000313" key="3">
    <source>
        <dbReference type="Proteomes" id="UP001067235"/>
    </source>
</evidence>
<organism evidence="2 3">
    <name type="scientific">Gordonia rubripertincta</name>
    <name type="common">Rhodococcus corallinus</name>
    <dbReference type="NCBI Taxonomy" id="36822"/>
    <lineage>
        <taxon>Bacteria</taxon>
        <taxon>Bacillati</taxon>
        <taxon>Actinomycetota</taxon>
        <taxon>Actinomycetes</taxon>
        <taxon>Mycobacteriales</taxon>
        <taxon>Gordoniaceae</taxon>
        <taxon>Gordonia</taxon>
    </lineage>
</organism>
<evidence type="ECO:0000313" key="2">
    <source>
        <dbReference type="EMBL" id="MCZ4550903.1"/>
    </source>
</evidence>
<reference evidence="2" key="1">
    <citation type="submission" date="2022-12" db="EMBL/GenBank/DDBJ databases">
        <authorList>
            <person name="Krivoruchko A.V."/>
            <person name="Elkin A."/>
        </authorList>
    </citation>
    <scope>NUCLEOTIDE SEQUENCE</scope>
    <source>
        <strain evidence="2">IEGM 1388</strain>
    </source>
</reference>
<name>A0ABT4MV65_GORRU</name>
<sequence>MTVFLFGAVLLAAVATGCGSDEKGSATAASSAPTTASDTSETTSTTVQDSGEISEIDAEVGDCVTLGGTMMDAEIDTATCGTTDSHYVIVAKVADEADCATDIDQTYYEELGGSTTGVLCLDVDWVEGKCFEPGTGSDSTVQVPCTDPAGEKVLAVLTGTVDSSGCPDGTETYYTYDERQKVVCTAPAA</sequence>
<dbReference type="RefSeq" id="WP_301571497.1">
    <property type="nucleotide sequence ID" value="NZ_JAPWIE010000003.1"/>
</dbReference>
<feature type="compositionally biased region" description="Low complexity" evidence="1">
    <location>
        <begin position="25"/>
        <end position="46"/>
    </location>
</feature>
<dbReference type="Proteomes" id="UP001067235">
    <property type="component" value="Unassembled WGS sequence"/>
</dbReference>